<evidence type="ECO:0000313" key="8">
    <source>
        <dbReference type="EMBL" id="MFC6880998.1"/>
    </source>
</evidence>
<dbReference type="PANTHER" id="PTHR16557:SF2">
    <property type="entry name" value="NUCLEIC ACID DIOXYGENASE ALKBH1"/>
    <property type="match status" value="1"/>
</dbReference>
<comment type="caution">
    <text evidence="8">The sequence shown here is derived from an EMBL/GenBank/DDBJ whole genome shotgun (WGS) entry which is preliminary data.</text>
</comment>
<dbReference type="InterPro" id="IPR027450">
    <property type="entry name" value="AlkB-like"/>
</dbReference>
<organism evidence="8 9">
    <name type="scientific">Actinomadura yumaensis</name>
    <dbReference type="NCBI Taxonomy" id="111807"/>
    <lineage>
        <taxon>Bacteria</taxon>
        <taxon>Bacillati</taxon>
        <taxon>Actinomycetota</taxon>
        <taxon>Actinomycetes</taxon>
        <taxon>Streptosporangiales</taxon>
        <taxon>Thermomonosporaceae</taxon>
        <taxon>Actinomadura</taxon>
    </lineage>
</organism>
<evidence type="ECO:0000256" key="2">
    <source>
        <dbReference type="ARBA" id="ARBA00022723"/>
    </source>
</evidence>
<keyword evidence="3 8" id="KW-0223">Dioxygenase</keyword>
<dbReference type="RefSeq" id="WP_160826445.1">
    <property type="nucleotide sequence ID" value="NZ_JBHSXE010000001.1"/>
</dbReference>
<feature type="compositionally biased region" description="Gly residues" evidence="6">
    <location>
        <begin position="115"/>
        <end position="124"/>
    </location>
</feature>
<evidence type="ECO:0000256" key="3">
    <source>
        <dbReference type="ARBA" id="ARBA00022964"/>
    </source>
</evidence>
<keyword evidence="5" id="KW-0408">Iron</keyword>
<feature type="domain" description="Fe2OG dioxygenase" evidence="7">
    <location>
        <begin position="135"/>
        <end position="239"/>
    </location>
</feature>
<dbReference type="InterPro" id="IPR005123">
    <property type="entry name" value="Oxoglu/Fe-dep_dioxygenase_dom"/>
</dbReference>
<protein>
    <submittedName>
        <fullName evidence="8">Alpha-ketoglutarate-dependent dioxygenase AlkB family protein</fullName>
    </submittedName>
</protein>
<keyword evidence="9" id="KW-1185">Reference proteome</keyword>
<evidence type="ECO:0000313" key="9">
    <source>
        <dbReference type="Proteomes" id="UP001596380"/>
    </source>
</evidence>
<dbReference type="Pfam" id="PF13532">
    <property type="entry name" value="2OG-FeII_Oxy_2"/>
    <property type="match status" value="1"/>
</dbReference>
<dbReference type="PANTHER" id="PTHR16557">
    <property type="entry name" value="ALKYLATED DNA REPAIR PROTEIN ALKB-RELATED"/>
    <property type="match status" value="1"/>
</dbReference>
<dbReference type="Gene3D" id="2.60.120.590">
    <property type="entry name" value="Alpha-ketoglutarate-dependent dioxygenase AlkB-like"/>
    <property type="match status" value="1"/>
</dbReference>
<dbReference type="InterPro" id="IPR004574">
    <property type="entry name" value="Alkb"/>
</dbReference>
<dbReference type="GO" id="GO:0051213">
    <property type="term" value="F:dioxygenase activity"/>
    <property type="evidence" value="ECO:0007669"/>
    <property type="project" value="UniProtKB-KW"/>
</dbReference>
<feature type="region of interest" description="Disordered" evidence="6">
    <location>
        <begin position="102"/>
        <end position="131"/>
    </location>
</feature>
<dbReference type="InterPro" id="IPR037151">
    <property type="entry name" value="AlkB-like_sf"/>
</dbReference>
<dbReference type="PROSITE" id="PS51471">
    <property type="entry name" value="FE2OG_OXY"/>
    <property type="match status" value="1"/>
</dbReference>
<name>A0ABW2CGR7_9ACTN</name>
<dbReference type="SUPFAM" id="SSF51197">
    <property type="entry name" value="Clavaminate synthase-like"/>
    <property type="match status" value="1"/>
</dbReference>
<keyword evidence="2" id="KW-0479">Metal-binding</keyword>
<comment type="cofactor">
    <cofactor evidence="1">
        <name>Fe(2+)</name>
        <dbReference type="ChEBI" id="CHEBI:29033"/>
    </cofactor>
</comment>
<evidence type="ECO:0000256" key="5">
    <source>
        <dbReference type="ARBA" id="ARBA00023004"/>
    </source>
</evidence>
<sequence length="244" mass="26181">MTALIPRPRSVLAPGAVHVPGWLDEREQRRLVQACREWARPPAGMRRTRLPGGGVMSVQTVCLGWHWEPYRYVRQVDGHPVKAFPGWLADLGRRAVAEAYAPGPVPFDEPNDDGPAGGPLGGSPNGTRDAARSYAPDVALVNFYDADARMGLHQDRDERSRAPVVSLSLGDTGVFRFGNTESRGRPWVDVELESGDLVVFGGPSRLAYHGVTRIVPGSGPGGIGLDGGGRLNLTLRESGLDASC</sequence>
<accession>A0ABW2CGR7</accession>
<evidence type="ECO:0000256" key="4">
    <source>
        <dbReference type="ARBA" id="ARBA00023002"/>
    </source>
</evidence>
<reference evidence="9" key="1">
    <citation type="journal article" date="2019" name="Int. J. Syst. Evol. Microbiol.">
        <title>The Global Catalogue of Microorganisms (GCM) 10K type strain sequencing project: providing services to taxonomists for standard genome sequencing and annotation.</title>
        <authorList>
            <consortium name="The Broad Institute Genomics Platform"/>
            <consortium name="The Broad Institute Genome Sequencing Center for Infectious Disease"/>
            <person name="Wu L."/>
            <person name="Ma J."/>
        </authorList>
    </citation>
    <scope>NUCLEOTIDE SEQUENCE [LARGE SCALE GENOMIC DNA]</scope>
    <source>
        <strain evidence="9">JCM 3369</strain>
    </source>
</reference>
<gene>
    <name evidence="8" type="ORF">ACFQKB_14620</name>
</gene>
<keyword evidence="4" id="KW-0560">Oxidoreductase</keyword>
<evidence type="ECO:0000256" key="1">
    <source>
        <dbReference type="ARBA" id="ARBA00001954"/>
    </source>
</evidence>
<proteinExistence type="predicted"/>
<dbReference type="EMBL" id="JBHSXS010000006">
    <property type="protein sequence ID" value="MFC6880998.1"/>
    <property type="molecule type" value="Genomic_DNA"/>
</dbReference>
<dbReference type="Proteomes" id="UP001596380">
    <property type="component" value="Unassembled WGS sequence"/>
</dbReference>
<evidence type="ECO:0000256" key="6">
    <source>
        <dbReference type="SAM" id="MobiDB-lite"/>
    </source>
</evidence>
<evidence type="ECO:0000259" key="7">
    <source>
        <dbReference type="PROSITE" id="PS51471"/>
    </source>
</evidence>